<proteinExistence type="predicted"/>
<dbReference type="Proteomes" id="UP000030748">
    <property type="component" value="Unassembled WGS sequence"/>
</dbReference>
<evidence type="ECO:0000256" key="1">
    <source>
        <dbReference type="SAM" id="Phobius"/>
    </source>
</evidence>
<dbReference type="OrthoDB" id="1920951at2759"/>
<dbReference type="STRING" id="4155.A0A022QXD1"/>
<feature type="transmembrane region" description="Helical" evidence="1">
    <location>
        <begin position="328"/>
        <end position="352"/>
    </location>
</feature>
<dbReference type="PANTHER" id="PTHR33868:SF2">
    <property type="entry name" value="EXPRESSED PROTEIN"/>
    <property type="match status" value="1"/>
</dbReference>
<reference evidence="2 3" key="1">
    <citation type="journal article" date="2013" name="Proc. Natl. Acad. Sci. U.S.A.">
        <title>Fine-scale variation in meiotic recombination in Mimulus inferred from population shotgun sequencing.</title>
        <authorList>
            <person name="Hellsten U."/>
            <person name="Wright K.M."/>
            <person name="Jenkins J."/>
            <person name="Shu S."/>
            <person name="Yuan Y."/>
            <person name="Wessler S.R."/>
            <person name="Schmutz J."/>
            <person name="Willis J.H."/>
            <person name="Rokhsar D.S."/>
        </authorList>
    </citation>
    <scope>NUCLEOTIDE SEQUENCE [LARGE SCALE GENOMIC DNA]</scope>
    <source>
        <strain evidence="3">cv. DUN x IM62</strain>
    </source>
</reference>
<organism evidence="2 3">
    <name type="scientific">Erythranthe guttata</name>
    <name type="common">Yellow monkey flower</name>
    <name type="synonym">Mimulus guttatus</name>
    <dbReference type="NCBI Taxonomy" id="4155"/>
    <lineage>
        <taxon>Eukaryota</taxon>
        <taxon>Viridiplantae</taxon>
        <taxon>Streptophyta</taxon>
        <taxon>Embryophyta</taxon>
        <taxon>Tracheophyta</taxon>
        <taxon>Spermatophyta</taxon>
        <taxon>Magnoliopsida</taxon>
        <taxon>eudicotyledons</taxon>
        <taxon>Gunneridae</taxon>
        <taxon>Pentapetalae</taxon>
        <taxon>asterids</taxon>
        <taxon>lamiids</taxon>
        <taxon>Lamiales</taxon>
        <taxon>Phrymaceae</taxon>
        <taxon>Erythranthe</taxon>
    </lineage>
</organism>
<dbReference type="PANTHER" id="PTHR33868">
    <property type="entry name" value="EXPRESSED PROTEIN"/>
    <property type="match status" value="1"/>
</dbReference>
<keyword evidence="3" id="KW-1185">Reference proteome</keyword>
<gene>
    <name evidence="2" type="ORF">MIMGU_mgv1a008979mg</name>
</gene>
<protein>
    <submittedName>
        <fullName evidence="2">Uncharacterized protein</fullName>
    </submittedName>
</protein>
<dbReference type="EMBL" id="KI630880">
    <property type="protein sequence ID" value="EYU32264.1"/>
    <property type="molecule type" value="Genomic_DNA"/>
</dbReference>
<keyword evidence="1" id="KW-1133">Transmembrane helix</keyword>
<evidence type="ECO:0000313" key="2">
    <source>
        <dbReference type="EMBL" id="EYU32264.1"/>
    </source>
</evidence>
<evidence type="ECO:0000313" key="3">
    <source>
        <dbReference type="Proteomes" id="UP000030748"/>
    </source>
</evidence>
<keyword evidence="1" id="KW-0472">Membrane</keyword>
<dbReference type="AlphaFoldDB" id="A0A022QXD1"/>
<accession>A0A022QXD1</accession>
<sequence>MALAEARAAWQRTANRCLVQEDAKRAPKLAYCSSIKHPDYIEIATASSSADTQHIPNTPFNLNSPYPNLSPNSKWWLQQQQSNCSTSYQKGSMNRNEHFESMESNTEDKFEVELLDVGDFGVSKNGNEVYFNAESSWIGSERNRPWWRTADTDELASFVAQRSIGCIENCDLPRPQNTRIKKNDGISCQKLMSAEGQLVSDTDKRLRDMKTDERMHTSENDMSMAQLMEALRHSQTRAREAETAAKQACALKDDVIKLIFRQASQLFAYKQWLRLLQLENMYQQLVNDKRKTQTVSVVFPIMLPSKPRSTRKRAKRRSCPPCGVGRNAILFALGLGLVGAGFLLGCTIGWMLPTYW</sequence>
<dbReference type="OMA" id="EFWYSDD"/>
<name>A0A022QXD1_ERYGU</name>
<dbReference type="PhylomeDB" id="A0A022QXD1"/>
<dbReference type="eggNOG" id="ENOG502R08M">
    <property type="taxonomic scope" value="Eukaryota"/>
</dbReference>
<dbReference type="KEGG" id="egt:105963926"/>
<keyword evidence="1" id="KW-0812">Transmembrane</keyword>